<dbReference type="EMBL" id="CP002545">
    <property type="protein sequence ID" value="ADY53603.1"/>
    <property type="molecule type" value="Genomic_DNA"/>
</dbReference>
<dbReference type="AlphaFoldDB" id="F0SA39"/>
<accession>F0SA39</accession>
<dbReference type="KEGG" id="psn:Pedsa_3064"/>
<feature type="domain" description="Sialidase" evidence="2">
    <location>
        <begin position="75"/>
        <end position="215"/>
    </location>
</feature>
<feature type="chain" id="PRO_5003260253" description="Sialidase domain-containing protein" evidence="1">
    <location>
        <begin position="24"/>
        <end position="538"/>
    </location>
</feature>
<evidence type="ECO:0000313" key="3">
    <source>
        <dbReference type="EMBL" id="ADY53603.1"/>
    </source>
</evidence>
<feature type="signal peptide" evidence="1">
    <location>
        <begin position="1"/>
        <end position="23"/>
    </location>
</feature>
<evidence type="ECO:0000256" key="1">
    <source>
        <dbReference type="SAM" id="SignalP"/>
    </source>
</evidence>
<dbReference type="OrthoDB" id="3308423at2"/>
<proteinExistence type="predicted"/>
<dbReference type="HOGENOM" id="CLU_458418_0_0_10"/>
<dbReference type="eggNOG" id="COG4409">
    <property type="taxonomic scope" value="Bacteria"/>
</dbReference>
<organism evidence="3 4">
    <name type="scientific">Pseudopedobacter saltans (strain ATCC 51119 / DSM 12145 / JCM 21818 / CCUG 39354 / LMG 10337 / NBRC 100064 / NCIMB 13643)</name>
    <name type="common">Pedobacter saltans</name>
    <dbReference type="NCBI Taxonomy" id="762903"/>
    <lineage>
        <taxon>Bacteria</taxon>
        <taxon>Pseudomonadati</taxon>
        <taxon>Bacteroidota</taxon>
        <taxon>Sphingobacteriia</taxon>
        <taxon>Sphingobacteriales</taxon>
        <taxon>Sphingobacteriaceae</taxon>
        <taxon>Pseudopedobacter</taxon>
    </lineage>
</organism>
<name>F0SA39_PSESL</name>
<evidence type="ECO:0000259" key="2">
    <source>
        <dbReference type="Pfam" id="PF13088"/>
    </source>
</evidence>
<sequence>MKKLSGNFILLILLLLPQESTFAQSEKVSSGVRIAWDYASMQQIAEMGGYPRLARLKDSSVFVIYETRTGDIHFKRSWDNGKTWSNPTAIFSKFAYSSPDGKTTVVNIANPEVKQLQNGDIIVACNYRPRQEEIAPYSIVIRRSLDNGRTWLPPQRLYVAAPRFGDGCWEPSFLQLPGGELQVYFANENPYRQSDEQEISMVKSFDNGKTWTEKATTVSFRKERRDGMPVPILINNEIVVAIEDNKTDRFKPYTVRTKISDNWSQPVLSESGNRDYALDTHIPDSVYMGAPYLLKLPNGQTLLSYQTNENRAHDWELSTMEVAIGDKEARNFGKRTRPFNVPQDKEAKWNSIAIWDDQTVVALASTNFKSKNVAPWLIKGYIIPDVMKASSAIEEFPLFIGSKSNSNLRAGIARKNQEINVKCNISEKETSQSGKTGLHLFFILDGKKHKIWSSKNGTNQLYIEKNGQWKPVSNFVKTNTEINDNGYRVYYTIPYKKQSKSLQIGLALSSYDNNGSFYTEYLTNMNESNADSWIKVVL</sequence>
<dbReference type="RefSeq" id="WP_013634088.1">
    <property type="nucleotide sequence ID" value="NC_015177.1"/>
</dbReference>
<dbReference type="Proteomes" id="UP000000310">
    <property type="component" value="Chromosome"/>
</dbReference>
<dbReference type="SUPFAM" id="SSF50939">
    <property type="entry name" value="Sialidases"/>
    <property type="match status" value="1"/>
</dbReference>
<reference evidence="4" key="2">
    <citation type="submission" date="2011-02" db="EMBL/GenBank/DDBJ databases">
        <title>The complete genome of Pedobacter saltans DSM 12145.</title>
        <authorList>
            <consortium name="US DOE Joint Genome Institute (JGI-PGF)"/>
            <person name="Lucas S."/>
            <person name="Copeland A."/>
            <person name="Lapidus A."/>
            <person name="Bruce D."/>
            <person name="Goodwin L."/>
            <person name="Pitluck S."/>
            <person name="Kyrpides N."/>
            <person name="Mavromatis K."/>
            <person name="Pagani I."/>
            <person name="Ivanova N."/>
            <person name="Ovchinnikova G."/>
            <person name="Lu M."/>
            <person name="Detter J.C."/>
            <person name="Han C."/>
            <person name="Land M."/>
            <person name="Hauser L."/>
            <person name="Markowitz V."/>
            <person name="Cheng J.-F."/>
            <person name="Hugenholtz P."/>
            <person name="Woyke T."/>
            <person name="Wu D."/>
            <person name="Tindall B."/>
            <person name="Pomrenke H.G."/>
            <person name="Brambilla E."/>
            <person name="Klenk H.-P."/>
            <person name="Eisen J.A."/>
        </authorList>
    </citation>
    <scope>NUCLEOTIDE SEQUENCE [LARGE SCALE GENOMIC DNA]</scope>
    <source>
        <strain evidence="4">ATCC 51119 / DSM 12145 / JCM 21818 / LMG 10337 / NBRC 100064 / NCIMB 13643</strain>
    </source>
</reference>
<dbReference type="InterPro" id="IPR036278">
    <property type="entry name" value="Sialidase_sf"/>
</dbReference>
<evidence type="ECO:0000313" key="4">
    <source>
        <dbReference type="Proteomes" id="UP000000310"/>
    </source>
</evidence>
<dbReference type="Gene3D" id="2.120.10.10">
    <property type="match status" value="1"/>
</dbReference>
<gene>
    <name evidence="3" type="ordered locus">Pedsa_3064</name>
</gene>
<keyword evidence="4" id="KW-1185">Reference proteome</keyword>
<dbReference type="CDD" id="cd15482">
    <property type="entry name" value="Sialidase_non-viral"/>
    <property type="match status" value="1"/>
</dbReference>
<keyword evidence="1" id="KW-0732">Signal</keyword>
<dbReference type="InterPro" id="IPR011040">
    <property type="entry name" value="Sialidase"/>
</dbReference>
<dbReference type="PANTHER" id="PTHR38792:SF3">
    <property type="entry name" value="BNR_ASP-BOX REPEAT DOMAIN PROTEIN (AFU_ORTHOLOGUE AFUA_7G06430)-RELATED"/>
    <property type="match status" value="1"/>
</dbReference>
<reference evidence="3 4" key="1">
    <citation type="journal article" date="2011" name="Stand. Genomic Sci.">
        <title>Complete genome sequence of the gliding, heparinolytic Pedobacter saltans type strain (113).</title>
        <authorList>
            <person name="Liolios K."/>
            <person name="Sikorski J."/>
            <person name="Lu M."/>
            <person name="Nolan M."/>
            <person name="Lapidus A."/>
            <person name="Lucas S."/>
            <person name="Hammon N."/>
            <person name="Deshpande S."/>
            <person name="Cheng J.F."/>
            <person name="Tapia R."/>
            <person name="Han C."/>
            <person name="Goodwin L."/>
            <person name="Pitluck S."/>
            <person name="Huntemann M."/>
            <person name="Ivanova N."/>
            <person name="Pagani I."/>
            <person name="Mavromatis K."/>
            <person name="Ovchinikova G."/>
            <person name="Pati A."/>
            <person name="Chen A."/>
            <person name="Palaniappan K."/>
            <person name="Land M."/>
            <person name="Hauser L."/>
            <person name="Brambilla E.M."/>
            <person name="Kotsyurbenko O."/>
            <person name="Rohde M."/>
            <person name="Tindall B.J."/>
            <person name="Abt B."/>
            <person name="Goker M."/>
            <person name="Detter J.C."/>
            <person name="Woyke T."/>
            <person name="Bristow J."/>
            <person name="Eisen J.A."/>
            <person name="Markowitz V."/>
            <person name="Hugenholtz P."/>
            <person name="Klenk H.P."/>
            <person name="Kyrpides N.C."/>
        </authorList>
    </citation>
    <scope>NUCLEOTIDE SEQUENCE [LARGE SCALE GENOMIC DNA]</scope>
    <source>
        <strain evidence="4">ATCC 51119 / DSM 12145 / JCM 21818 / LMG 10337 / NBRC 100064 / NCIMB 13643</strain>
    </source>
</reference>
<dbReference type="Pfam" id="PF13088">
    <property type="entry name" value="BNR_2"/>
    <property type="match status" value="1"/>
</dbReference>
<protein>
    <recommendedName>
        <fullName evidence="2">Sialidase domain-containing protein</fullName>
    </recommendedName>
</protein>
<dbReference type="STRING" id="762903.Pedsa_3064"/>
<dbReference type="PANTHER" id="PTHR38792">
    <property type="entry name" value="BNR/ASP-BOX REPEAT DOMAIN PROTEIN (AFU_ORTHOLOGUE AFUA_7G06430)-RELATED"/>
    <property type="match status" value="1"/>
</dbReference>